<evidence type="ECO:0000313" key="2">
    <source>
        <dbReference type="EMBL" id="KAK3889903.1"/>
    </source>
</evidence>
<evidence type="ECO:0000313" key="3">
    <source>
        <dbReference type="Proteomes" id="UP001286313"/>
    </source>
</evidence>
<dbReference type="AlphaFoldDB" id="A0AAE1GB93"/>
<gene>
    <name evidence="2" type="ORF">Pcinc_006125</name>
</gene>
<dbReference type="PROSITE" id="PS51269">
    <property type="entry name" value="COMM"/>
    <property type="match status" value="1"/>
</dbReference>
<dbReference type="EMBL" id="JAWQEG010000454">
    <property type="protein sequence ID" value="KAK3889903.1"/>
    <property type="molecule type" value="Genomic_DNA"/>
</dbReference>
<accession>A0AAE1GB93</accession>
<keyword evidence="3" id="KW-1185">Reference proteome</keyword>
<dbReference type="Pfam" id="PF21672">
    <property type="entry name" value="COMM_HN"/>
    <property type="match status" value="1"/>
</dbReference>
<comment type="caution">
    <text evidence="2">The sequence shown here is derived from an EMBL/GenBank/DDBJ whole genome shotgun (WGS) entry which is preliminary data.</text>
</comment>
<dbReference type="Proteomes" id="UP001286313">
    <property type="component" value="Unassembled WGS sequence"/>
</dbReference>
<protein>
    <recommendedName>
        <fullName evidence="1">COMM domain-containing protein</fullName>
    </recommendedName>
</protein>
<proteinExistence type="predicted"/>
<dbReference type="InterPro" id="IPR017920">
    <property type="entry name" value="COMM"/>
</dbReference>
<organism evidence="2 3">
    <name type="scientific">Petrolisthes cinctipes</name>
    <name type="common">Flat porcelain crab</name>
    <dbReference type="NCBI Taxonomy" id="88211"/>
    <lineage>
        <taxon>Eukaryota</taxon>
        <taxon>Metazoa</taxon>
        <taxon>Ecdysozoa</taxon>
        <taxon>Arthropoda</taxon>
        <taxon>Crustacea</taxon>
        <taxon>Multicrustacea</taxon>
        <taxon>Malacostraca</taxon>
        <taxon>Eumalacostraca</taxon>
        <taxon>Eucarida</taxon>
        <taxon>Decapoda</taxon>
        <taxon>Pleocyemata</taxon>
        <taxon>Anomura</taxon>
        <taxon>Galatheoidea</taxon>
        <taxon>Porcellanidae</taxon>
        <taxon>Petrolisthes</taxon>
    </lineage>
</organism>
<name>A0AAE1GB93_PETCI</name>
<evidence type="ECO:0000259" key="1">
    <source>
        <dbReference type="PROSITE" id="PS51269"/>
    </source>
</evidence>
<sequence length="160" mass="17162">MFVRCPTESYYGECECSAGVAAVRWVLVSGAGAGVGAAVLDSELQQLGLPREHAAAITRVYTTHLPALTQHLKDTSLRAGGETEFDCHVVGVDVSGGEVEGKQQQQQVEVKPMIQLTVQEKEHSPTTTTTTATTLTLTPTQLNALVQELGEARQLMESMH</sequence>
<reference evidence="2" key="1">
    <citation type="submission" date="2023-10" db="EMBL/GenBank/DDBJ databases">
        <title>Genome assemblies of two species of porcelain crab, Petrolisthes cinctipes and Petrolisthes manimaculis (Anomura: Porcellanidae).</title>
        <authorList>
            <person name="Angst P."/>
        </authorList>
    </citation>
    <scope>NUCLEOTIDE SEQUENCE</scope>
    <source>
        <strain evidence="2">PB745_01</strain>
        <tissue evidence="2">Gill</tissue>
    </source>
</reference>
<feature type="domain" description="COMM" evidence="1">
    <location>
        <begin position="71"/>
        <end position="160"/>
    </location>
</feature>